<organism evidence="1 2">
    <name type="scientific">Solanum tuberosum</name>
    <name type="common">Potato</name>
    <dbReference type="NCBI Taxonomy" id="4113"/>
    <lineage>
        <taxon>Eukaryota</taxon>
        <taxon>Viridiplantae</taxon>
        <taxon>Streptophyta</taxon>
        <taxon>Embryophyta</taxon>
        <taxon>Tracheophyta</taxon>
        <taxon>Spermatophyta</taxon>
        <taxon>Magnoliopsida</taxon>
        <taxon>eudicotyledons</taxon>
        <taxon>Gunneridae</taxon>
        <taxon>Pentapetalae</taxon>
        <taxon>asterids</taxon>
        <taxon>lamiids</taxon>
        <taxon>Solanales</taxon>
        <taxon>Solanaceae</taxon>
        <taxon>Solanoideae</taxon>
        <taxon>Solaneae</taxon>
        <taxon>Solanum</taxon>
    </lineage>
</organism>
<evidence type="ECO:0000313" key="1">
    <source>
        <dbReference type="EMBL" id="KAH0778873.1"/>
    </source>
</evidence>
<protein>
    <submittedName>
        <fullName evidence="1">Uncharacterized protein</fullName>
    </submittedName>
</protein>
<evidence type="ECO:0000313" key="2">
    <source>
        <dbReference type="Proteomes" id="UP000826656"/>
    </source>
</evidence>
<dbReference type="EMBL" id="JAIVGD010000002">
    <property type="protein sequence ID" value="KAH0778873.1"/>
    <property type="molecule type" value="Genomic_DNA"/>
</dbReference>
<gene>
    <name evidence="1" type="ORF">KY290_005300</name>
</gene>
<dbReference type="Proteomes" id="UP000826656">
    <property type="component" value="Unassembled WGS sequence"/>
</dbReference>
<accession>A0ABQ7WFJ2</accession>
<sequence length="187" mass="21700">MSQAGKEILLKTVVQAIPNYLIGNDGSGIKWMSWKRMGKHKEEDGMVREGSNPNFIWRSLCSSKYLLQKDSVKRIGNGFNTRIFNDPWLPVGQSLVIHSIPDENLWELRVADIIDWDTRTWNTNKLETLFSIDEIDCITRIPLGFALRDDQWLCKLDKKGRYTVKSGYSELHNATSPTPNRQFWRKI</sequence>
<comment type="caution">
    <text evidence="1">The sequence shown here is derived from an EMBL/GenBank/DDBJ whole genome shotgun (WGS) entry which is preliminary data.</text>
</comment>
<name>A0ABQ7WFJ2_SOLTU</name>
<proteinExistence type="predicted"/>
<reference evidence="1 2" key="1">
    <citation type="journal article" date="2021" name="bioRxiv">
        <title>Chromosome-scale and haplotype-resolved genome assembly of a tetraploid potato cultivar.</title>
        <authorList>
            <person name="Sun H."/>
            <person name="Jiao W.-B."/>
            <person name="Krause K."/>
            <person name="Campoy J.A."/>
            <person name="Goel M."/>
            <person name="Folz-Donahue K."/>
            <person name="Kukat C."/>
            <person name="Huettel B."/>
            <person name="Schneeberger K."/>
        </authorList>
    </citation>
    <scope>NUCLEOTIDE SEQUENCE [LARGE SCALE GENOMIC DNA]</scope>
    <source>
        <strain evidence="1">SolTubOtavaFocal</strain>
        <tissue evidence="1">Leaves</tissue>
    </source>
</reference>
<keyword evidence="2" id="KW-1185">Reference proteome</keyword>